<accession>A0A0B2R9A0</accession>
<sequence>MLVTAASSMWESEKEKVVVQGDIVGVVSLVVMGYNKRMNEKSKRMKEKKRKSHWKMLFTMVHNDLRERRREVEEEKRKGGKK</sequence>
<evidence type="ECO:0000313" key="1">
    <source>
        <dbReference type="EMBL" id="KHN28297.1"/>
    </source>
</evidence>
<gene>
    <name evidence="1" type="ORF">glysoja_041763</name>
</gene>
<protein>
    <submittedName>
        <fullName evidence="1">Uncharacterized protein</fullName>
    </submittedName>
</protein>
<reference evidence="1" key="1">
    <citation type="submission" date="2014-07" db="EMBL/GenBank/DDBJ databases">
        <title>Identification of a novel salt tolerance gene in wild soybean by whole-genome sequencing.</title>
        <authorList>
            <person name="Lam H.-M."/>
            <person name="Qi X."/>
            <person name="Li M.-W."/>
            <person name="Liu X."/>
            <person name="Xie M."/>
            <person name="Ni M."/>
            <person name="Xu X."/>
        </authorList>
    </citation>
    <scope>NUCLEOTIDE SEQUENCE [LARGE SCALE GENOMIC DNA]</scope>
    <source>
        <tissue evidence="1">Root</tissue>
    </source>
</reference>
<dbReference type="EMBL" id="KN652893">
    <property type="protein sequence ID" value="KHN28297.1"/>
    <property type="molecule type" value="Genomic_DNA"/>
</dbReference>
<dbReference type="AlphaFoldDB" id="A0A0B2R9A0"/>
<dbReference type="Proteomes" id="UP000053555">
    <property type="component" value="Unassembled WGS sequence"/>
</dbReference>
<proteinExistence type="predicted"/>
<name>A0A0B2R9A0_GLYSO</name>
<organism evidence="1">
    <name type="scientific">Glycine soja</name>
    <name type="common">Wild soybean</name>
    <dbReference type="NCBI Taxonomy" id="3848"/>
    <lineage>
        <taxon>Eukaryota</taxon>
        <taxon>Viridiplantae</taxon>
        <taxon>Streptophyta</taxon>
        <taxon>Embryophyta</taxon>
        <taxon>Tracheophyta</taxon>
        <taxon>Spermatophyta</taxon>
        <taxon>Magnoliopsida</taxon>
        <taxon>eudicotyledons</taxon>
        <taxon>Gunneridae</taxon>
        <taxon>Pentapetalae</taxon>
        <taxon>rosids</taxon>
        <taxon>fabids</taxon>
        <taxon>Fabales</taxon>
        <taxon>Fabaceae</taxon>
        <taxon>Papilionoideae</taxon>
        <taxon>50 kb inversion clade</taxon>
        <taxon>NPAAA clade</taxon>
        <taxon>indigoferoid/millettioid clade</taxon>
        <taxon>Phaseoleae</taxon>
        <taxon>Glycine</taxon>
        <taxon>Glycine subgen. Soja</taxon>
    </lineage>
</organism>